<evidence type="ECO:0000313" key="5">
    <source>
        <dbReference type="Proteomes" id="UP000468990"/>
    </source>
</evidence>
<feature type="coiled-coil region" evidence="1">
    <location>
        <begin position="50"/>
        <end position="77"/>
    </location>
</feature>
<keyword evidence="1" id="KW-0175">Coiled coil</keyword>
<gene>
    <name evidence="2" type="ORF">GJU42_11680</name>
    <name evidence="3" type="ORF">SAMN06265349_101356</name>
</gene>
<proteinExistence type="predicted"/>
<evidence type="ECO:0000256" key="1">
    <source>
        <dbReference type="SAM" id="Coils"/>
    </source>
</evidence>
<dbReference type="AlphaFoldDB" id="A0A521ASG6"/>
<dbReference type="EMBL" id="FXTA01000001">
    <property type="protein sequence ID" value="SMO37701.1"/>
    <property type="molecule type" value="Genomic_DNA"/>
</dbReference>
<evidence type="ECO:0000313" key="4">
    <source>
        <dbReference type="Proteomes" id="UP000317289"/>
    </source>
</evidence>
<evidence type="ECO:0000313" key="2">
    <source>
        <dbReference type="EMBL" id="MRX68624.1"/>
    </source>
</evidence>
<dbReference type="Proteomes" id="UP000317289">
    <property type="component" value="Unassembled WGS sequence"/>
</dbReference>
<organism evidence="3 4">
    <name type="scientific">Flavobacterium resistens</name>
    <dbReference type="NCBI Taxonomy" id="443612"/>
    <lineage>
        <taxon>Bacteria</taxon>
        <taxon>Pseudomonadati</taxon>
        <taxon>Bacteroidota</taxon>
        <taxon>Flavobacteriia</taxon>
        <taxon>Flavobacteriales</taxon>
        <taxon>Flavobacteriaceae</taxon>
        <taxon>Flavobacterium</taxon>
    </lineage>
</organism>
<dbReference type="Proteomes" id="UP000468990">
    <property type="component" value="Unassembled WGS sequence"/>
</dbReference>
<accession>A0A521ASG6</accession>
<evidence type="ECO:0000313" key="3">
    <source>
        <dbReference type="EMBL" id="SMO37701.1"/>
    </source>
</evidence>
<reference evidence="2 5" key="2">
    <citation type="submission" date="2019-11" db="EMBL/GenBank/DDBJ databases">
        <title>Flavobacterium resistens genome.</title>
        <authorList>
            <person name="Wilson V.M."/>
            <person name="Newman J.D."/>
        </authorList>
    </citation>
    <scope>NUCLEOTIDE SEQUENCE [LARGE SCALE GENOMIC DNA]</scope>
    <source>
        <strain evidence="2 5">DSM 19382</strain>
    </source>
</reference>
<protein>
    <submittedName>
        <fullName evidence="3">Uncharacterized protein</fullName>
    </submittedName>
</protein>
<name>A0A521ASG6_9FLAO</name>
<keyword evidence="5" id="KW-1185">Reference proteome</keyword>
<sequence length="83" mass="10167">MSVPKELYNLKFSEYLESLKVLYLVDDNFKTICDDYCSNMLKTEKYKKKFEKYFQYKLEAENLAKELEEEILIYLIRNGWDKK</sequence>
<dbReference type="RefSeq" id="WP_035644401.1">
    <property type="nucleotide sequence ID" value="NZ_FXTA01000001.1"/>
</dbReference>
<dbReference type="EMBL" id="WKKG01000005">
    <property type="protein sequence ID" value="MRX68624.1"/>
    <property type="molecule type" value="Genomic_DNA"/>
</dbReference>
<reference evidence="3 4" key="1">
    <citation type="submission" date="2017-05" db="EMBL/GenBank/DDBJ databases">
        <authorList>
            <person name="Varghese N."/>
            <person name="Submissions S."/>
        </authorList>
    </citation>
    <scope>NUCLEOTIDE SEQUENCE [LARGE SCALE GENOMIC DNA]</scope>
    <source>
        <strain evidence="3 4">DSM 19382</strain>
    </source>
</reference>
<dbReference type="OrthoDB" id="1377294at2"/>